<gene>
    <name evidence="2" type="ORF">AB4Y39_06465</name>
</gene>
<name>A0AB39I614_9PSED</name>
<dbReference type="EMBL" id="CP162607">
    <property type="protein sequence ID" value="XDK38302.1"/>
    <property type="molecule type" value="Genomic_DNA"/>
</dbReference>
<evidence type="ECO:0000313" key="2">
    <source>
        <dbReference type="EMBL" id="XDK38302.1"/>
    </source>
</evidence>
<dbReference type="RefSeq" id="WP_280041371.1">
    <property type="nucleotide sequence ID" value="NZ_CP162607.1"/>
</dbReference>
<keyword evidence="1" id="KW-0732">Signal</keyword>
<feature type="chain" id="PRO_5044236436" evidence="1">
    <location>
        <begin position="20"/>
        <end position="194"/>
    </location>
</feature>
<dbReference type="AlphaFoldDB" id="A0AB39I614"/>
<accession>A0AB39I614</accession>
<sequence length="194" mass="20983">MNMLKFVLAGILIPSCTLAADAGQTNISWPQEPTSFMGVDLHGDFLNDVDECPSDVSRPDTLCRVSTETPDQYLILGSDSRRVLLGYQLIAQLSNGRIDKLVFTGPANSSALVAEMLRTDFGPPSQSKTNLVKTKSGATFDNEVLGWTGEKLSIESQRNNEDLGVYSVQLINTPMSISNVQDAEQAPASDVSKI</sequence>
<organism evidence="2">
    <name type="scientific">Pseudomonas sp. Hg7Tf</name>
    <dbReference type="NCBI Taxonomy" id="3236988"/>
    <lineage>
        <taxon>Bacteria</taxon>
        <taxon>Pseudomonadati</taxon>
        <taxon>Pseudomonadota</taxon>
        <taxon>Gammaproteobacteria</taxon>
        <taxon>Pseudomonadales</taxon>
        <taxon>Pseudomonadaceae</taxon>
        <taxon>Pseudomonas</taxon>
    </lineage>
</organism>
<reference evidence="2" key="1">
    <citation type="submission" date="2024-07" db="EMBL/GenBank/DDBJ databases">
        <title>Identification and characteristics of a novel species of coltsfoot's symbiotic bacteria.</title>
        <authorList>
            <person name="Juszczyk A."/>
            <person name="Jasielczuk I."/>
            <person name="Gurgul A."/>
            <person name="Rogala M."/>
            <person name="Kowalczyk A."/>
            <person name="Szmatola T."/>
            <person name="Kosecka-Strojek M."/>
            <person name="Arent Z."/>
            <person name="Latowski D."/>
        </authorList>
    </citation>
    <scope>NUCLEOTIDE SEQUENCE</scope>
    <source>
        <strain evidence="2">Hg7Tf</strain>
    </source>
</reference>
<evidence type="ECO:0000256" key="1">
    <source>
        <dbReference type="SAM" id="SignalP"/>
    </source>
</evidence>
<proteinExistence type="predicted"/>
<feature type="signal peptide" evidence="1">
    <location>
        <begin position="1"/>
        <end position="19"/>
    </location>
</feature>
<protein>
    <submittedName>
        <fullName evidence="2">Uncharacterized protein</fullName>
    </submittedName>
</protein>